<evidence type="ECO:0000313" key="2">
    <source>
        <dbReference type="Proteomes" id="UP000006271"/>
    </source>
</evidence>
<dbReference type="EMBL" id="AGZQ01000007">
    <property type="protein sequence ID" value="EKN14042.1"/>
    <property type="molecule type" value="Genomic_DNA"/>
</dbReference>
<evidence type="ECO:0000313" key="1">
    <source>
        <dbReference type="EMBL" id="EKN14042.1"/>
    </source>
</evidence>
<proteinExistence type="predicted"/>
<dbReference type="Proteomes" id="UP000006271">
    <property type="component" value="Unassembled WGS sequence"/>
</dbReference>
<dbReference type="AlphaFoldDB" id="K5YJW9"/>
<organism evidence="1 2">
    <name type="scientific">Parabacteroides merdae CL03T12C32</name>
    <dbReference type="NCBI Taxonomy" id="999420"/>
    <lineage>
        <taxon>Bacteria</taxon>
        <taxon>Pseudomonadati</taxon>
        <taxon>Bacteroidota</taxon>
        <taxon>Bacteroidia</taxon>
        <taxon>Bacteroidales</taxon>
        <taxon>Tannerellaceae</taxon>
        <taxon>Parabacteroides</taxon>
    </lineage>
</organism>
<dbReference type="HOGENOM" id="CLU_181295_0_0_10"/>
<name>K5YJW9_9BACT</name>
<reference evidence="1 2" key="1">
    <citation type="submission" date="2012-02" db="EMBL/GenBank/DDBJ databases">
        <title>The Genome Sequence of Parabacteroides merdae CL03T12C32.</title>
        <authorList>
            <consortium name="The Broad Institute Genome Sequencing Platform"/>
            <person name="Earl A."/>
            <person name="Ward D."/>
            <person name="Feldgarden M."/>
            <person name="Gevers D."/>
            <person name="Zitomersky N.L."/>
            <person name="Coyne M.J."/>
            <person name="Comstock L.E."/>
            <person name="Young S.K."/>
            <person name="Zeng Q."/>
            <person name="Gargeya S."/>
            <person name="Fitzgerald M."/>
            <person name="Haas B."/>
            <person name="Abouelleil A."/>
            <person name="Alvarado L."/>
            <person name="Arachchi H.M."/>
            <person name="Berlin A."/>
            <person name="Chapman S.B."/>
            <person name="Gearin G."/>
            <person name="Goldberg J."/>
            <person name="Griggs A."/>
            <person name="Gujja S."/>
            <person name="Hansen M."/>
            <person name="Heiman D."/>
            <person name="Howarth C."/>
            <person name="Larimer J."/>
            <person name="Lui A."/>
            <person name="MacDonald P.J.P."/>
            <person name="McCowen C."/>
            <person name="Montmayeur A."/>
            <person name="Murphy C."/>
            <person name="Neiman D."/>
            <person name="Pearson M."/>
            <person name="Priest M."/>
            <person name="Roberts A."/>
            <person name="Saif S."/>
            <person name="Shea T."/>
            <person name="Sisk P."/>
            <person name="Stolte C."/>
            <person name="Sykes S."/>
            <person name="Wortman J."/>
            <person name="Nusbaum C."/>
            <person name="Birren B."/>
        </authorList>
    </citation>
    <scope>NUCLEOTIDE SEQUENCE [LARGE SCALE GENOMIC DNA]</scope>
    <source>
        <strain evidence="1 2">CL03T12C32</strain>
    </source>
</reference>
<comment type="caution">
    <text evidence="1">The sequence shown here is derived from an EMBL/GenBank/DDBJ whole genome shotgun (WGS) entry which is preliminary data.</text>
</comment>
<sequence length="93" mass="10737">MVECGIQPDYFLDKMQWYEVDSCLNGLEGKNKNGWEQTRFLSYITAQVNSSKKLKPTDILSFKWDKPEDTGTSITSEDIQRLKDKASKTLKLL</sequence>
<gene>
    <name evidence="1" type="ORF">HMPREF1060_01651</name>
</gene>
<dbReference type="PATRIC" id="fig|999420.3.peg.1695"/>
<protein>
    <submittedName>
        <fullName evidence="1">Uncharacterized protein</fullName>
    </submittedName>
</protein>
<accession>K5YJW9</accession>